<keyword evidence="3" id="KW-0285">Flavoprotein</keyword>
<evidence type="ECO:0000259" key="7">
    <source>
        <dbReference type="Pfam" id="PF01266"/>
    </source>
</evidence>
<dbReference type="InterPro" id="IPR031656">
    <property type="entry name" value="DAO_C"/>
</dbReference>
<dbReference type="EC" id="1.1.5.3" evidence="9"/>
<evidence type="ECO:0000313" key="9">
    <source>
        <dbReference type="EMBL" id="MDQ0997589.1"/>
    </source>
</evidence>
<dbReference type="RefSeq" id="WP_307281744.1">
    <property type="nucleotide sequence ID" value="NZ_JAUSZT010000003.1"/>
</dbReference>
<comment type="cofactor">
    <cofactor evidence="1">
        <name>FAD</name>
        <dbReference type="ChEBI" id="CHEBI:57692"/>
    </cofactor>
</comment>
<dbReference type="Pfam" id="PF16901">
    <property type="entry name" value="DAO_C"/>
    <property type="match status" value="1"/>
</dbReference>
<feature type="domain" description="Alpha-glycerophosphate oxidase C-terminal" evidence="8">
    <location>
        <begin position="421"/>
        <end position="542"/>
    </location>
</feature>
<keyword evidence="5 9" id="KW-0560">Oxidoreductase</keyword>
<dbReference type="Proteomes" id="UP001237780">
    <property type="component" value="Unassembled WGS sequence"/>
</dbReference>
<evidence type="ECO:0000256" key="2">
    <source>
        <dbReference type="ARBA" id="ARBA00007330"/>
    </source>
</evidence>
<dbReference type="InterPro" id="IPR000447">
    <property type="entry name" value="G3P_DH_FAD-dep"/>
</dbReference>
<dbReference type="InterPro" id="IPR038299">
    <property type="entry name" value="DAO_C_sf"/>
</dbReference>
<dbReference type="PANTHER" id="PTHR11985">
    <property type="entry name" value="GLYCEROL-3-PHOSPHATE DEHYDROGENASE"/>
    <property type="match status" value="1"/>
</dbReference>
<comment type="similarity">
    <text evidence="2">Belongs to the FAD-dependent glycerol-3-phosphate dehydrogenase family.</text>
</comment>
<feature type="compositionally biased region" description="Basic and acidic residues" evidence="6">
    <location>
        <begin position="567"/>
        <end position="577"/>
    </location>
</feature>
<evidence type="ECO:0000313" key="10">
    <source>
        <dbReference type="Proteomes" id="UP001237780"/>
    </source>
</evidence>
<dbReference type="PRINTS" id="PR01001">
    <property type="entry name" value="FADG3PDH"/>
</dbReference>
<organism evidence="9 10">
    <name type="scientific">Phyllobacterium ifriqiyense</name>
    <dbReference type="NCBI Taxonomy" id="314238"/>
    <lineage>
        <taxon>Bacteria</taxon>
        <taxon>Pseudomonadati</taxon>
        <taxon>Pseudomonadota</taxon>
        <taxon>Alphaproteobacteria</taxon>
        <taxon>Hyphomicrobiales</taxon>
        <taxon>Phyllobacteriaceae</taxon>
        <taxon>Phyllobacterium</taxon>
    </lineage>
</organism>
<keyword evidence="4" id="KW-0274">FAD</keyword>
<evidence type="ECO:0000259" key="8">
    <source>
        <dbReference type="Pfam" id="PF16901"/>
    </source>
</evidence>
<evidence type="ECO:0000256" key="3">
    <source>
        <dbReference type="ARBA" id="ARBA00022630"/>
    </source>
</evidence>
<dbReference type="InterPro" id="IPR006076">
    <property type="entry name" value="FAD-dep_OxRdtase"/>
</dbReference>
<keyword evidence="10" id="KW-1185">Reference proteome</keyword>
<sequence length="607" mass="66954">MKREEVFDGLRRSPKVDVCVIGGGINGLSVFRELALQGINVLLVERNDYCSGASSALSRMVHGGLRYLENGEFNLVKESLVERDRLLRNAPHMVAPLPTTVPVFSLFSGLANGAVRFLGLTRKPSRRGALAIKAGLSIYDFLTRKRALMPKHQFRGRQASLGKWPALNPAIKSSATYHDAWVSHPERIGIELLQDGMSANASARVVNYAELRRDASGVFAVHDHISGAAITIKPDLIVNATGGWIDMANATLFPKNALSAPLMGGTKGSHLIIDNAELLKALDGHMIYYENEDGRVCILFPYLGKVLVGSTDIRVDNPENVTCTPEERDYILQSLAFVLPAIKIKPEEIVYQFSGVRPLPASKDQFTGRIPRDHFCTFIELDKSGPPVLCMIGGKWTTFRSFGELAANMALSKLGRERRVVTEDRAIGGGRAFPANSDEWISRVAALTGLEEQRIDQLFQRYGTDAEVLAQFIAAGNDEAMPHPGYSRREILFLIRNEAVEHLDDILLRRTTLAISGELSLSMTDAVLGLLAAEKEWSVARRNDERAKFLCLLSERHGADIAAQSARNEEGDYHEKQQQGSDEPSFRQRGAASTWRSITECAMSRPS</sequence>
<dbReference type="SUPFAM" id="SSF51905">
    <property type="entry name" value="FAD/NAD(P)-binding domain"/>
    <property type="match status" value="1"/>
</dbReference>
<dbReference type="GO" id="GO:0004368">
    <property type="term" value="F:glycerol-3-phosphate dehydrogenase (quinone) activity"/>
    <property type="evidence" value="ECO:0007669"/>
    <property type="project" value="UniProtKB-EC"/>
</dbReference>
<dbReference type="EMBL" id="JAUSZT010000003">
    <property type="protein sequence ID" value="MDQ0997589.1"/>
    <property type="molecule type" value="Genomic_DNA"/>
</dbReference>
<dbReference type="Gene3D" id="1.10.8.870">
    <property type="entry name" value="Alpha-glycerophosphate oxidase, cap domain"/>
    <property type="match status" value="1"/>
</dbReference>
<feature type="domain" description="FAD dependent oxidoreductase" evidence="7">
    <location>
        <begin position="17"/>
        <end position="398"/>
    </location>
</feature>
<reference evidence="9 10" key="1">
    <citation type="submission" date="2023-07" db="EMBL/GenBank/DDBJ databases">
        <title>Comparative genomics of wheat-associated soil bacteria to identify genetic determinants of phenazine resistance.</title>
        <authorList>
            <person name="Mouncey N."/>
        </authorList>
    </citation>
    <scope>NUCLEOTIDE SEQUENCE [LARGE SCALE GENOMIC DNA]</scope>
    <source>
        <strain evidence="9 10">W4I11</strain>
    </source>
</reference>
<dbReference type="InterPro" id="IPR036188">
    <property type="entry name" value="FAD/NAD-bd_sf"/>
</dbReference>
<dbReference type="Gene3D" id="3.30.9.10">
    <property type="entry name" value="D-Amino Acid Oxidase, subunit A, domain 2"/>
    <property type="match status" value="1"/>
</dbReference>
<dbReference type="Gene3D" id="3.50.50.60">
    <property type="entry name" value="FAD/NAD(P)-binding domain"/>
    <property type="match status" value="1"/>
</dbReference>
<evidence type="ECO:0000256" key="5">
    <source>
        <dbReference type="ARBA" id="ARBA00023002"/>
    </source>
</evidence>
<dbReference type="SUPFAM" id="SSF54373">
    <property type="entry name" value="FAD-linked reductases, C-terminal domain"/>
    <property type="match status" value="1"/>
</dbReference>
<evidence type="ECO:0000256" key="1">
    <source>
        <dbReference type="ARBA" id="ARBA00001974"/>
    </source>
</evidence>
<evidence type="ECO:0000256" key="6">
    <source>
        <dbReference type="SAM" id="MobiDB-lite"/>
    </source>
</evidence>
<evidence type="ECO:0000256" key="4">
    <source>
        <dbReference type="ARBA" id="ARBA00022827"/>
    </source>
</evidence>
<protein>
    <submittedName>
        <fullName evidence="9">Glycerol-3-phosphate dehydrogenase</fullName>
        <ecNumber evidence="9">1.1.5.3</ecNumber>
    </submittedName>
</protein>
<feature type="region of interest" description="Disordered" evidence="6">
    <location>
        <begin position="564"/>
        <end position="607"/>
    </location>
</feature>
<dbReference type="PANTHER" id="PTHR11985:SF15">
    <property type="entry name" value="GLYCEROL-3-PHOSPHATE DEHYDROGENASE, MITOCHONDRIAL"/>
    <property type="match status" value="1"/>
</dbReference>
<accession>A0ABU0SA10</accession>
<proteinExistence type="inferred from homology"/>
<gene>
    <name evidence="9" type="ORF">QFZ34_002771</name>
</gene>
<dbReference type="Pfam" id="PF01266">
    <property type="entry name" value="DAO"/>
    <property type="match status" value="1"/>
</dbReference>
<comment type="caution">
    <text evidence="9">The sequence shown here is derived from an EMBL/GenBank/DDBJ whole genome shotgun (WGS) entry which is preliminary data.</text>
</comment>
<name>A0ABU0SA10_9HYPH</name>